<name>A0A7C8MDG8_9PLEO</name>
<sequence length="200" mass="22528">MNKVVEATIQDYAPSSCLQLTTMMSTRLPRELRDMVYSYLLEDCHITMVHAMAHQVRFGDGRDACWDHETCSRMLPHLMDPGFVDEMARTELGEAASEIYTHKHTGRITQTDFNLFWSRFRLRCYVGRGYYWGCCCRHQEAETSDIDINAEIERQMALCTVVDGGAAALHHSARVVGAVRTGDFGVAGGDRAGRTVDATR</sequence>
<evidence type="ECO:0000313" key="1">
    <source>
        <dbReference type="EMBL" id="KAF2866664.1"/>
    </source>
</evidence>
<gene>
    <name evidence="1" type="ORF">BDV95DRAFT_194632</name>
</gene>
<reference evidence="1 2" key="1">
    <citation type="submission" date="2020-01" db="EMBL/GenBank/DDBJ databases">
        <authorList>
            <consortium name="DOE Joint Genome Institute"/>
            <person name="Haridas S."/>
            <person name="Albert R."/>
            <person name="Binder M."/>
            <person name="Bloem J."/>
            <person name="Labutti K."/>
            <person name="Salamov A."/>
            <person name="Andreopoulos B."/>
            <person name="Baker S.E."/>
            <person name="Barry K."/>
            <person name="Bills G."/>
            <person name="Bluhm B.H."/>
            <person name="Cannon C."/>
            <person name="Castanera R."/>
            <person name="Culley D.E."/>
            <person name="Daum C."/>
            <person name="Ezra D."/>
            <person name="Gonzalez J.B."/>
            <person name="Henrissat B."/>
            <person name="Kuo A."/>
            <person name="Liang C."/>
            <person name="Lipzen A."/>
            <person name="Lutzoni F."/>
            <person name="Magnuson J."/>
            <person name="Mondo S."/>
            <person name="Nolan M."/>
            <person name="Ohm R."/>
            <person name="Pangilinan J."/>
            <person name="Park H.-J.H."/>
            <person name="Ramirez L."/>
            <person name="Alfaro M."/>
            <person name="Sun H."/>
            <person name="Tritt A."/>
            <person name="Yoshinaga Y."/>
            <person name="Zwiers L.-H.L."/>
            <person name="Turgeon B.G."/>
            <person name="Goodwin S.B."/>
            <person name="Spatafora J.W."/>
            <person name="Crous P.W."/>
            <person name="Grigoriev I.V."/>
        </authorList>
    </citation>
    <scope>NUCLEOTIDE SEQUENCE [LARGE SCALE GENOMIC DNA]</scope>
    <source>
        <strain evidence="1 2">CBS 611.86</strain>
    </source>
</reference>
<dbReference type="OrthoDB" id="3795413at2759"/>
<dbReference type="EMBL" id="JAADJZ010000026">
    <property type="protein sequence ID" value="KAF2866664.1"/>
    <property type="molecule type" value="Genomic_DNA"/>
</dbReference>
<evidence type="ECO:0000313" key="2">
    <source>
        <dbReference type="Proteomes" id="UP000481861"/>
    </source>
</evidence>
<dbReference type="Proteomes" id="UP000481861">
    <property type="component" value="Unassembled WGS sequence"/>
</dbReference>
<protein>
    <submittedName>
        <fullName evidence="1">Uncharacterized protein</fullName>
    </submittedName>
</protein>
<accession>A0A7C8MDG8</accession>
<dbReference type="AlphaFoldDB" id="A0A7C8MDG8"/>
<organism evidence="1 2">
    <name type="scientific">Massariosphaeria phaeospora</name>
    <dbReference type="NCBI Taxonomy" id="100035"/>
    <lineage>
        <taxon>Eukaryota</taxon>
        <taxon>Fungi</taxon>
        <taxon>Dikarya</taxon>
        <taxon>Ascomycota</taxon>
        <taxon>Pezizomycotina</taxon>
        <taxon>Dothideomycetes</taxon>
        <taxon>Pleosporomycetidae</taxon>
        <taxon>Pleosporales</taxon>
        <taxon>Pleosporales incertae sedis</taxon>
        <taxon>Massariosphaeria</taxon>
    </lineage>
</organism>
<proteinExistence type="predicted"/>
<keyword evidence="2" id="KW-1185">Reference proteome</keyword>
<comment type="caution">
    <text evidence="1">The sequence shown here is derived from an EMBL/GenBank/DDBJ whole genome shotgun (WGS) entry which is preliminary data.</text>
</comment>